<dbReference type="AlphaFoldDB" id="A0A1H6BJ78"/>
<dbReference type="EMBL" id="FNUZ01000007">
    <property type="protein sequence ID" value="SEG60455.1"/>
    <property type="molecule type" value="Genomic_DNA"/>
</dbReference>
<keyword evidence="3" id="KW-1185">Reference proteome</keyword>
<accession>A0A1H6BJ78</accession>
<dbReference type="Proteomes" id="UP000236752">
    <property type="component" value="Unassembled WGS sequence"/>
</dbReference>
<feature type="region of interest" description="Disordered" evidence="1">
    <location>
        <begin position="35"/>
        <end position="56"/>
    </location>
</feature>
<evidence type="ECO:0000256" key="1">
    <source>
        <dbReference type="SAM" id="MobiDB-lite"/>
    </source>
</evidence>
<evidence type="ECO:0008006" key="4">
    <source>
        <dbReference type="Google" id="ProtNLM"/>
    </source>
</evidence>
<proteinExistence type="predicted"/>
<sequence length="301" mass="32795">MWQEQTTGQSGRNQMGFFTAFMAFFSIWGIGQGQNAGSGRSSDHNDQREAEPEYNEMSNLAERQMGSDTVDTASEVDLDDSYTIDVIFDDDVPAALRESVLRAQETLETLITGDVAGTDTIDDLQVHIQTAAIDGQGASVARTLVNEFGADDLPVDVDIFVDEDDIAALAERGDLDSLVLHEMLHAVGFGVSWERLGLISEDSEGNPVFTGEHATAVYAEMTEADGDPAGVPLEQHGSGFTAQRHWDEERIDGELMIGYLTGQTSVSDLTQASLIDIGHEIADDEEDQWDARIKELADLVF</sequence>
<protein>
    <recommendedName>
        <fullName evidence="4">Leishmanolysin</fullName>
    </recommendedName>
</protein>
<organism evidence="2 3">
    <name type="scientific">Thalassococcus halodurans</name>
    <dbReference type="NCBI Taxonomy" id="373675"/>
    <lineage>
        <taxon>Bacteria</taxon>
        <taxon>Pseudomonadati</taxon>
        <taxon>Pseudomonadota</taxon>
        <taxon>Alphaproteobacteria</taxon>
        <taxon>Rhodobacterales</taxon>
        <taxon>Roseobacteraceae</taxon>
        <taxon>Thalassococcus</taxon>
    </lineage>
</organism>
<dbReference type="Gene3D" id="3.90.132.10">
    <property type="entry name" value="Leishmanolysin , domain 2"/>
    <property type="match status" value="1"/>
</dbReference>
<name>A0A1H6BJ78_9RHOB</name>
<evidence type="ECO:0000313" key="3">
    <source>
        <dbReference type="Proteomes" id="UP000236752"/>
    </source>
</evidence>
<evidence type="ECO:0000313" key="2">
    <source>
        <dbReference type="EMBL" id="SEG60455.1"/>
    </source>
</evidence>
<reference evidence="2 3" key="1">
    <citation type="submission" date="2016-10" db="EMBL/GenBank/DDBJ databases">
        <authorList>
            <person name="de Groot N.N."/>
        </authorList>
    </citation>
    <scope>NUCLEOTIDE SEQUENCE [LARGE SCALE GENOMIC DNA]</scope>
    <source>
        <strain evidence="2 3">DSM 26915</strain>
    </source>
</reference>
<dbReference type="SUPFAM" id="SSF55486">
    <property type="entry name" value="Metalloproteases ('zincins'), catalytic domain"/>
    <property type="match status" value="1"/>
</dbReference>
<feature type="compositionally biased region" description="Basic and acidic residues" evidence="1">
    <location>
        <begin position="41"/>
        <end position="51"/>
    </location>
</feature>
<gene>
    <name evidence="2" type="ORF">SAMN04488045_3571</name>
</gene>